<dbReference type="RefSeq" id="WP_130285502.1">
    <property type="nucleotide sequence ID" value="NZ_SGXE01000001.1"/>
</dbReference>
<dbReference type="Pfam" id="PF13591">
    <property type="entry name" value="MerR_2"/>
    <property type="match status" value="1"/>
</dbReference>
<evidence type="ECO:0000313" key="2">
    <source>
        <dbReference type="Proteomes" id="UP000292262"/>
    </source>
</evidence>
<dbReference type="OrthoDB" id="1494789at2"/>
<keyword evidence="2" id="KW-1185">Reference proteome</keyword>
<gene>
    <name evidence="1" type="ORF">EV197_0903</name>
</gene>
<comment type="caution">
    <text evidence="1">The sequence shown here is derived from an EMBL/GenBank/DDBJ whole genome shotgun (WGS) entry which is preliminary data.</text>
</comment>
<dbReference type="EMBL" id="SGXE01000001">
    <property type="protein sequence ID" value="RZS99680.1"/>
    <property type="molecule type" value="Genomic_DNA"/>
</dbReference>
<name>A0A4Q7PIN5_9FLAO</name>
<dbReference type="Gene3D" id="1.10.1660.10">
    <property type="match status" value="1"/>
</dbReference>
<evidence type="ECO:0000313" key="1">
    <source>
        <dbReference type="EMBL" id="RZS99680.1"/>
    </source>
</evidence>
<sequence length="98" mass="11804">MSKEYLVSITQFCNQHQVEIEFINTLQRYGLIEIITTNSKEYYLHQEELPKLEKIVLLHQDLDINLEGVEVIMRLLRQVEEIQNEVITLKNRLRLYED</sequence>
<reference evidence="1 2" key="1">
    <citation type="submission" date="2019-02" db="EMBL/GenBank/DDBJ databases">
        <title>Genomic Encyclopedia of Type Strains, Phase IV (KMG-IV): sequencing the most valuable type-strain genomes for metagenomic binning, comparative biology and taxonomic classification.</title>
        <authorList>
            <person name="Goeker M."/>
        </authorList>
    </citation>
    <scope>NUCLEOTIDE SEQUENCE [LARGE SCALE GENOMIC DNA]</scope>
    <source>
        <strain evidence="1 2">DSM 17196</strain>
    </source>
</reference>
<accession>A0A4Q7PIN5</accession>
<organism evidence="1 2">
    <name type="scientific">Aquimarina brevivitae</name>
    <dbReference type="NCBI Taxonomy" id="323412"/>
    <lineage>
        <taxon>Bacteria</taxon>
        <taxon>Pseudomonadati</taxon>
        <taxon>Bacteroidota</taxon>
        <taxon>Flavobacteriia</taxon>
        <taxon>Flavobacteriales</taxon>
        <taxon>Flavobacteriaceae</taxon>
        <taxon>Aquimarina</taxon>
    </lineage>
</organism>
<dbReference type="AlphaFoldDB" id="A0A4Q7PIN5"/>
<proteinExistence type="predicted"/>
<dbReference type="Proteomes" id="UP000292262">
    <property type="component" value="Unassembled WGS sequence"/>
</dbReference>
<protein>
    <submittedName>
        <fullName evidence="1">MerR-like DNA binding protein</fullName>
    </submittedName>
</protein>